<reference evidence="1" key="1">
    <citation type="submission" date="2021-10" db="EMBL/GenBank/DDBJ databases">
        <authorList>
            <person name="Piombo E."/>
        </authorList>
    </citation>
    <scope>NUCLEOTIDE SEQUENCE</scope>
</reference>
<dbReference type="AlphaFoldDB" id="A0A9N9V9Y1"/>
<proteinExistence type="predicted"/>
<name>A0A9N9V9Y1_9HYPO</name>
<gene>
    <name evidence="1" type="ORF">CRHIZ90672A_00009954</name>
</gene>
<accession>A0A9N9V9Y1</accession>
<dbReference type="EMBL" id="CABFNQ020000528">
    <property type="protein sequence ID" value="CAH0017920.1"/>
    <property type="molecule type" value="Genomic_DNA"/>
</dbReference>
<evidence type="ECO:0000313" key="2">
    <source>
        <dbReference type="Proteomes" id="UP000696573"/>
    </source>
</evidence>
<organism evidence="1 2">
    <name type="scientific">Clonostachys rhizophaga</name>
    <dbReference type="NCBI Taxonomy" id="160324"/>
    <lineage>
        <taxon>Eukaryota</taxon>
        <taxon>Fungi</taxon>
        <taxon>Dikarya</taxon>
        <taxon>Ascomycota</taxon>
        <taxon>Pezizomycotina</taxon>
        <taxon>Sordariomycetes</taxon>
        <taxon>Hypocreomycetidae</taxon>
        <taxon>Hypocreales</taxon>
        <taxon>Bionectriaceae</taxon>
        <taxon>Clonostachys</taxon>
    </lineage>
</organism>
<evidence type="ECO:0000313" key="1">
    <source>
        <dbReference type="EMBL" id="CAH0017920.1"/>
    </source>
</evidence>
<keyword evidence="2" id="KW-1185">Reference proteome</keyword>
<comment type="caution">
    <text evidence="1">The sequence shown here is derived from an EMBL/GenBank/DDBJ whole genome shotgun (WGS) entry which is preliminary data.</text>
</comment>
<dbReference type="Proteomes" id="UP000696573">
    <property type="component" value="Unassembled WGS sequence"/>
</dbReference>
<protein>
    <submittedName>
        <fullName evidence="1">Uncharacterized protein</fullName>
    </submittedName>
</protein>
<sequence>MVYEHSGGNKYKILDSNGVTVHWLLFRTIITADPEDPDQDAQQLKQMEIDHKSLPDADRIEPADYTKVFNPKEAHAILVQYFYKIPEVQDMEWNFLSLDEAQLVRNVDSNMTSCLERVHCEHIFSTPLPTTSERQSNLYGEYAACGHEFVDDGQKNTNKEGSTGIFFAVQMERRTNGLSQREVQAKINFGNHRRGVIISLGYRNI</sequence>